<feature type="region of interest" description="Disordered" evidence="1">
    <location>
        <begin position="80"/>
        <end position="99"/>
    </location>
</feature>
<keyword evidence="3" id="KW-1185">Reference proteome</keyword>
<evidence type="ECO:0000313" key="2">
    <source>
        <dbReference type="EMBL" id="EJK60136.1"/>
    </source>
</evidence>
<name>K0SGN7_THAOC</name>
<protein>
    <submittedName>
        <fullName evidence="2">Uncharacterized protein</fullName>
    </submittedName>
</protein>
<reference evidence="2 3" key="1">
    <citation type="journal article" date="2012" name="Genome Biol.">
        <title>Genome and low-iron response of an oceanic diatom adapted to chronic iron limitation.</title>
        <authorList>
            <person name="Lommer M."/>
            <person name="Specht M."/>
            <person name="Roy A.S."/>
            <person name="Kraemer L."/>
            <person name="Andreson R."/>
            <person name="Gutowska M.A."/>
            <person name="Wolf J."/>
            <person name="Bergner S.V."/>
            <person name="Schilhabel M.B."/>
            <person name="Klostermeier U.C."/>
            <person name="Beiko R.G."/>
            <person name="Rosenstiel P."/>
            <person name="Hippler M."/>
            <person name="Laroche J."/>
        </authorList>
    </citation>
    <scope>NUCLEOTIDE SEQUENCE [LARGE SCALE GENOMIC DNA]</scope>
    <source>
        <strain evidence="2 3">CCMP1005</strain>
    </source>
</reference>
<gene>
    <name evidence="2" type="ORF">THAOC_19568</name>
</gene>
<sequence length="191" mass="21447">MSLVAVASAVGRAVMTRLPARPSASVAFYVRRALRTVASLPAEASAEARAGARGCYAALRCQNELEAPALGAFETEPFTMRMEPTRPPPRRDAASVDDASLAEATGRHVRIAQFWSPWWYDKSFLTAESRQMARPDGLKRRRRRRHPQLPSTDDAEIDSQRGREQQRSSVALFVYLPKIKPATRRRRSLDR</sequence>
<accession>K0SGN7</accession>
<dbReference type="EMBL" id="AGNL01021486">
    <property type="protein sequence ID" value="EJK60136.1"/>
    <property type="molecule type" value="Genomic_DNA"/>
</dbReference>
<proteinExistence type="predicted"/>
<organism evidence="2 3">
    <name type="scientific">Thalassiosira oceanica</name>
    <name type="common">Marine diatom</name>
    <dbReference type="NCBI Taxonomy" id="159749"/>
    <lineage>
        <taxon>Eukaryota</taxon>
        <taxon>Sar</taxon>
        <taxon>Stramenopiles</taxon>
        <taxon>Ochrophyta</taxon>
        <taxon>Bacillariophyta</taxon>
        <taxon>Coscinodiscophyceae</taxon>
        <taxon>Thalassiosirophycidae</taxon>
        <taxon>Thalassiosirales</taxon>
        <taxon>Thalassiosiraceae</taxon>
        <taxon>Thalassiosira</taxon>
    </lineage>
</organism>
<evidence type="ECO:0000313" key="3">
    <source>
        <dbReference type="Proteomes" id="UP000266841"/>
    </source>
</evidence>
<feature type="region of interest" description="Disordered" evidence="1">
    <location>
        <begin position="131"/>
        <end position="168"/>
    </location>
</feature>
<comment type="caution">
    <text evidence="2">The sequence shown here is derived from an EMBL/GenBank/DDBJ whole genome shotgun (WGS) entry which is preliminary data.</text>
</comment>
<dbReference type="Proteomes" id="UP000266841">
    <property type="component" value="Unassembled WGS sequence"/>
</dbReference>
<dbReference type="AlphaFoldDB" id="K0SGN7"/>
<evidence type="ECO:0000256" key="1">
    <source>
        <dbReference type="SAM" id="MobiDB-lite"/>
    </source>
</evidence>